<dbReference type="GeneID" id="16996349"/>
<feature type="transmembrane region" description="Helical" evidence="1">
    <location>
        <begin position="121"/>
        <end position="143"/>
    </location>
</feature>
<reference evidence="3 4" key="2">
    <citation type="journal article" date="2007" name="BMC Biol.">
        <title>A 100%-complete sequence reveals unusually simple genomic features in the hot-spring red alga Cyanidioschyzon merolae.</title>
        <authorList>
            <person name="Nozaki H."/>
            <person name="Takano H."/>
            <person name="Misumi O."/>
            <person name="Terasawa K."/>
            <person name="Matsuzaki M."/>
            <person name="Maruyama S."/>
            <person name="Nishida K."/>
            <person name="Yagisawa F."/>
            <person name="Yoshida Y."/>
            <person name="Fujiwara T."/>
            <person name="Takio S."/>
            <person name="Tamura K."/>
            <person name="Chung S.J."/>
            <person name="Nakamura S."/>
            <person name="Kuroiwa H."/>
            <person name="Tanaka K."/>
            <person name="Sato N."/>
            <person name="Kuroiwa T."/>
        </authorList>
    </citation>
    <scope>NUCLEOTIDE SEQUENCE [LARGE SCALE GENOMIC DNA]</scope>
    <source>
        <strain evidence="3 4">10D</strain>
    </source>
</reference>
<sequence>MAKASVEGSEWRPTSAEAEIQRILSENNNYYLVLHVRPSADVNEIKRNYKRLSLLLHPDRCNLPRAKEAFQEVNIAHTTLTNPVKRKMYDLYLGDRLQGTGATESYTEWEARMAQGPAVRIPGWLLFILRLPVVGLVVAILLVVLLVPLLLVLLILMFILAIVCFPCGLLSMSRRPQNSDNADEGETVNNQV</sequence>
<dbReference type="InterPro" id="IPR051100">
    <property type="entry name" value="DnaJ_subfamily_B/C"/>
</dbReference>
<gene>
    <name evidence="3" type="ORF">CYME_CMQ374C</name>
</gene>
<keyword evidence="4" id="KW-1185">Reference proteome</keyword>
<dbReference type="InterPro" id="IPR036869">
    <property type="entry name" value="J_dom_sf"/>
</dbReference>
<evidence type="ECO:0000259" key="2">
    <source>
        <dbReference type="PROSITE" id="PS50076"/>
    </source>
</evidence>
<dbReference type="CDD" id="cd06257">
    <property type="entry name" value="DnaJ"/>
    <property type="match status" value="1"/>
</dbReference>
<dbReference type="SUPFAM" id="SSF46565">
    <property type="entry name" value="Chaperone J-domain"/>
    <property type="match status" value="1"/>
</dbReference>
<name>M1UVX8_CYAM1</name>
<dbReference type="OMA" id="VEASWPQ"/>
<dbReference type="Gramene" id="CMQ374CT">
    <property type="protein sequence ID" value="CMQ374CT"/>
    <property type="gene ID" value="CMQ374C"/>
</dbReference>
<dbReference type="InterPro" id="IPR001623">
    <property type="entry name" value="DnaJ_domain"/>
</dbReference>
<accession>M1UVX8</accession>
<evidence type="ECO:0000313" key="4">
    <source>
        <dbReference type="Proteomes" id="UP000007014"/>
    </source>
</evidence>
<dbReference type="Proteomes" id="UP000007014">
    <property type="component" value="Chromosome 17"/>
</dbReference>
<feature type="transmembrane region" description="Helical" evidence="1">
    <location>
        <begin position="149"/>
        <end position="170"/>
    </location>
</feature>
<protein>
    <submittedName>
        <fullName evidence="3">Similar to chaperone DnaJ</fullName>
    </submittedName>
</protein>
<feature type="domain" description="J" evidence="2">
    <location>
        <begin position="29"/>
        <end position="93"/>
    </location>
</feature>
<evidence type="ECO:0000313" key="3">
    <source>
        <dbReference type="EMBL" id="BAM82226.1"/>
    </source>
</evidence>
<evidence type="ECO:0000256" key="1">
    <source>
        <dbReference type="SAM" id="Phobius"/>
    </source>
</evidence>
<dbReference type="SMART" id="SM00271">
    <property type="entry name" value="DnaJ"/>
    <property type="match status" value="1"/>
</dbReference>
<dbReference type="GO" id="GO:0005789">
    <property type="term" value="C:endoplasmic reticulum membrane"/>
    <property type="evidence" value="ECO:0007669"/>
    <property type="project" value="TreeGrafter"/>
</dbReference>
<reference evidence="3 4" key="1">
    <citation type="journal article" date="2004" name="Nature">
        <title>Genome sequence of the ultrasmall unicellular red alga Cyanidioschyzon merolae 10D.</title>
        <authorList>
            <person name="Matsuzaki M."/>
            <person name="Misumi O."/>
            <person name="Shin-i T."/>
            <person name="Maruyama S."/>
            <person name="Takahara M."/>
            <person name="Miyagishima S."/>
            <person name="Mori T."/>
            <person name="Nishida K."/>
            <person name="Yagisawa F."/>
            <person name="Nishida K."/>
            <person name="Yoshida Y."/>
            <person name="Nishimura Y."/>
            <person name="Nakao S."/>
            <person name="Kobayashi T."/>
            <person name="Momoyama Y."/>
            <person name="Higashiyama T."/>
            <person name="Minoda A."/>
            <person name="Sano M."/>
            <person name="Nomoto H."/>
            <person name="Oishi K."/>
            <person name="Hayashi H."/>
            <person name="Ohta F."/>
            <person name="Nishizaka S."/>
            <person name="Haga S."/>
            <person name="Miura S."/>
            <person name="Morishita T."/>
            <person name="Kabeya Y."/>
            <person name="Terasawa K."/>
            <person name="Suzuki Y."/>
            <person name="Ishii Y."/>
            <person name="Asakawa S."/>
            <person name="Takano H."/>
            <person name="Ohta N."/>
            <person name="Kuroiwa H."/>
            <person name="Tanaka K."/>
            <person name="Shimizu N."/>
            <person name="Sugano S."/>
            <person name="Sato N."/>
            <person name="Nozaki H."/>
            <person name="Ogasawara N."/>
            <person name="Kohara Y."/>
            <person name="Kuroiwa T."/>
        </authorList>
    </citation>
    <scope>NUCLEOTIDE SEQUENCE [LARGE SCALE GENOMIC DNA]</scope>
    <source>
        <strain evidence="3 4">10D</strain>
    </source>
</reference>
<dbReference type="PROSITE" id="PS50076">
    <property type="entry name" value="DNAJ_2"/>
    <property type="match status" value="1"/>
</dbReference>
<dbReference type="PRINTS" id="PR00625">
    <property type="entry name" value="JDOMAIN"/>
</dbReference>
<dbReference type="Pfam" id="PF00226">
    <property type="entry name" value="DnaJ"/>
    <property type="match status" value="1"/>
</dbReference>
<keyword evidence="1" id="KW-0812">Transmembrane</keyword>
<dbReference type="STRING" id="280699.M1UVX8"/>
<dbReference type="RefSeq" id="XP_005538262.1">
    <property type="nucleotide sequence ID" value="XM_005538205.1"/>
</dbReference>
<dbReference type="Gene3D" id="1.10.287.110">
    <property type="entry name" value="DnaJ domain"/>
    <property type="match status" value="1"/>
</dbReference>
<keyword evidence="1" id="KW-1133">Transmembrane helix</keyword>
<dbReference type="PANTHER" id="PTHR43908:SF3">
    <property type="entry name" value="AT29763P-RELATED"/>
    <property type="match status" value="1"/>
</dbReference>
<dbReference type="AlphaFoldDB" id="M1UVX8"/>
<dbReference type="EMBL" id="AP006499">
    <property type="protein sequence ID" value="BAM82226.1"/>
    <property type="molecule type" value="Genomic_DNA"/>
</dbReference>
<dbReference type="OrthoDB" id="4373at2759"/>
<dbReference type="KEGG" id="cme:CYME_CMQ374C"/>
<organism evidence="3 4">
    <name type="scientific">Cyanidioschyzon merolae (strain NIES-3377 / 10D)</name>
    <name type="common">Unicellular red alga</name>
    <dbReference type="NCBI Taxonomy" id="280699"/>
    <lineage>
        <taxon>Eukaryota</taxon>
        <taxon>Rhodophyta</taxon>
        <taxon>Bangiophyceae</taxon>
        <taxon>Cyanidiales</taxon>
        <taxon>Cyanidiaceae</taxon>
        <taxon>Cyanidioschyzon</taxon>
    </lineage>
</organism>
<dbReference type="eggNOG" id="KOG0714">
    <property type="taxonomic scope" value="Eukaryota"/>
</dbReference>
<proteinExistence type="predicted"/>
<keyword evidence="1" id="KW-0472">Membrane</keyword>
<dbReference type="HOGENOM" id="CLU_1417008_0_0_1"/>
<dbReference type="GO" id="GO:0071218">
    <property type="term" value="P:cellular response to misfolded protein"/>
    <property type="evidence" value="ECO:0007669"/>
    <property type="project" value="TreeGrafter"/>
</dbReference>
<dbReference type="GO" id="GO:0030544">
    <property type="term" value="F:Hsp70 protein binding"/>
    <property type="evidence" value="ECO:0007669"/>
    <property type="project" value="TreeGrafter"/>
</dbReference>
<dbReference type="PANTHER" id="PTHR43908">
    <property type="entry name" value="AT29763P-RELATED"/>
    <property type="match status" value="1"/>
</dbReference>